<organism evidence="2 3">
    <name type="scientific">Rhipicephalus microplus</name>
    <name type="common">Cattle tick</name>
    <name type="synonym">Boophilus microplus</name>
    <dbReference type="NCBI Taxonomy" id="6941"/>
    <lineage>
        <taxon>Eukaryota</taxon>
        <taxon>Metazoa</taxon>
        <taxon>Ecdysozoa</taxon>
        <taxon>Arthropoda</taxon>
        <taxon>Chelicerata</taxon>
        <taxon>Arachnida</taxon>
        <taxon>Acari</taxon>
        <taxon>Parasitiformes</taxon>
        <taxon>Ixodida</taxon>
        <taxon>Ixodoidea</taxon>
        <taxon>Ixodidae</taxon>
        <taxon>Rhipicephalinae</taxon>
        <taxon>Rhipicephalus</taxon>
        <taxon>Boophilus</taxon>
    </lineage>
</organism>
<dbReference type="AlphaFoldDB" id="A0A9J6DE66"/>
<dbReference type="EMBL" id="JABSTU010000010">
    <property type="protein sequence ID" value="KAH8020166.1"/>
    <property type="molecule type" value="Genomic_DNA"/>
</dbReference>
<evidence type="ECO:0000313" key="2">
    <source>
        <dbReference type="EMBL" id="KAH8020166.1"/>
    </source>
</evidence>
<accession>A0A9J6DE66</accession>
<feature type="region of interest" description="Disordered" evidence="1">
    <location>
        <begin position="1"/>
        <end position="20"/>
    </location>
</feature>
<protein>
    <submittedName>
        <fullName evidence="2">Uncharacterized protein</fullName>
    </submittedName>
</protein>
<comment type="caution">
    <text evidence="2">The sequence shown here is derived from an EMBL/GenBank/DDBJ whole genome shotgun (WGS) entry which is preliminary data.</text>
</comment>
<reference evidence="2" key="1">
    <citation type="journal article" date="2020" name="Cell">
        <title>Large-Scale Comparative Analyses of Tick Genomes Elucidate Their Genetic Diversity and Vector Capacities.</title>
        <authorList>
            <consortium name="Tick Genome and Microbiome Consortium (TIGMIC)"/>
            <person name="Jia N."/>
            <person name="Wang J."/>
            <person name="Shi W."/>
            <person name="Du L."/>
            <person name="Sun Y."/>
            <person name="Zhan W."/>
            <person name="Jiang J.F."/>
            <person name="Wang Q."/>
            <person name="Zhang B."/>
            <person name="Ji P."/>
            <person name="Bell-Sakyi L."/>
            <person name="Cui X.M."/>
            <person name="Yuan T.T."/>
            <person name="Jiang B.G."/>
            <person name="Yang W.F."/>
            <person name="Lam T.T."/>
            <person name="Chang Q.C."/>
            <person name="Ding S.J."/>
            <person name="Wang X.J."/>
            <person name="Zhu J.G."/>
            <person name="Ruan X.D."/>
            <person name="Zhao L."/>
            <person name="Wei J.T."/>
            <person name="Ye R.Z."/>
            <person name="Que T.C."/>
            <person name="Du C.H."/>
            <person name="Zhou Y.H."/>
            <person name="Cheng J.X."/>
            <person name="Dai P.F."/>
            <person name="Guo W.B."/>
            <person name="Han X.H."/>
            <person name="Huang E.J."/>
            <person name="Li L.F."/>
            <person name="Wei W."/>
            <person name="Gao Y.C."/>
            <person name="Liu J.Z."/>
            <person name="Shao H.Z."/>
            <person name="Wang X."/>
            <person name="Wang C.C."/>
            <person name="Yang T.C."/>
            <person name="Huo Q.B."/>
            <person name="Li W."/>
            <person name="Chen H.Y."/>
            <person name="Chen S.E."/>
            <person name="Zhou L.G."/>
            <person name="Ni X.B."/>
            <person name="Tian J.H."/>
            <person name="Sheng Y."/>
            <person name="Liu T."/>
            <person name="Pan Y.S."/>
            <person name="Xia L.Y."/>
            <person name="Li J."/>
            <person name="Zhao F."/>
            <person name="Cao W.C."/>
        </authorList>
    </citation>
    <scope>NUCLEOTIDE SEQUENCE</scope>
    <source>
        <strain evidence="2">Rmic-2018</strain>
    </source>
</reference>
<evidence type="ECO:0000313" key="3">
    <source>
        <dbReference type="Proteomes" id="UP000821866"/>
    </source>
</evidence>
<evidence type="ECO:0000256" key="1">
    <source>
        <dbReference type="SAM" id="MobiDB-lite"/>
    </source>
</evidence>
<sequence length="192" mass="20682">MSLEPRSPAGFSSPTGIAGCRGPHTVAMQAPSSISLKRSLSYAELGAPATLPPWSIATRFEEWSAIKSTTPVTFILSFPRLYRALLSRPSWISSSSTPTTDTTQYACHECCCVCSQVYGMDYCSNTIASAGVVKSFAWSDAVETSGSAAPVCRWESDACNRVVVGLWRSCRPAPGTSLLDFIFNLRQGTLSY</sequence>
<keyword evidence="3" id="KW-1185">Reference proteome</keyword>
<gene>
    <name evidence="2" type="ORF">HPB51_025327</name>
</gene>
<name>A0A9J6DE66_RHIMP</name>
<dbReference type="Proteomes" id="UP000821866">
    <property type="component" value="Chromosome 8"/>
</dbReference>
<proteinExistence type="predicted"/>
<dbReference type="PROSITE" id="PS51257">
    <property type="entry name" value="PROKAR_LIPOPROTEIN"/>
    <property type="match status" value="1"/>
</dbReference>
<reference evidence="2" key="2">
    <citation type="submission" date="2021-09" db="EMBL/GenBank/DDBJ databases">
        <authorList>
            <person name="Jia N."/>
            <person name="Wang J."/>
            <person name="Shi W."/>
            <person name="Du L."/>
            <person name="Sun Y."/>
            <person name="Zhan W."/>
            <person name="Jiang J."/>
            <person name="Wang Q."/>
            <person name="Zhang B."/>
            <person name="Ji P."/>
            <person name="Sakyi L.B."/>
            <person name="Cui X."/>
            <person name="Yuan T."/>
            <person name="Jiang B."/>
            <person name="Yang W."/>
            <person name="Lam T.T.-Y."/>
            <person name="Chang Q."/>
            <person name="Ding S."/>
            <person name="Wang X."/>
            <person name="Zhu J."/>
            <person name="Ruan X."/>
            <person name="Zhao L."/>
            <person name="Wei J."/>
            <person name="Que T."/>
            <person name="Du C."/>
            <person name="Cheng J."/>
            <person name="Dai P."/>
            <person name="Han X."/>
            <person name="Huang E."/>
            <person name="Gao Y."/>
            <person name="Liu J."/>
            <person name="Shao H."/>
            <person name="Ye R."/>
            <person name="Li L."/>
            <person name="Wei W."/>
            <person name="Wang X."/>
            <person name="Wang C."/>
            <person name="Huo Q."/>
            <person name="Li W."/>
            <person name="Guo W."/>
            <person name="Chen H."/>
            <person name="Chen S."/>
            <person name="Zhou L."/>
            <person name="Zhou L."/>
            <person name="Ni X."/>
            <person name="Tian J."/>
            <person name="Zhou Y."/>
            <person name="Sheng Y."/>
            <person name="Liu T."/>
            <person name="Pan Y."/>
            <person name="Xia L."/>
            <person name="Li J."/>
            <person name="Zhao F."/>
            <person name="Cao W."/>
        </authorList>
    </citation>
    <scope>NUCLEOTIDE SEQUENCE</scope>
    <source>
        <strain evidence="2">Rmic-2018</strain>
        <tissue evidence="2">Larvae</tissue>
    </source>
</reference>